<dbReference type="PANTHER" id="PTHR30469:SF37">
    <property type="entry name" value="RAGD PROTEIN"/>
    <property type="match status" value="1"/>
</dbReference>
<sequence>MMRSAMRTPASSSLRAGLRTSTRARHGRMMPIVFVLIFAGLLAAGLLPRLAQSRARADESARSTAVPTVFTEPVKRDTTTTPFELPATLTGVHEASIFARTNGFVRQLRVDIGSPVRAGDTLVVLDMPELREQERQATAVLEQTEASAKLAKTSLDRWKQLATQGVVTPQEFDERTATANVTDANARAARANLANLRELQRFGVLVAPFHGVVTARSIDIGSLVVAGAAAGARPLLSLVQTDTVRVMLQVPQSAAPRVRVGMRTAVVVSDLGNEEIMGTVVRTAGAIDPVTRTLLTEVHVPNAQRRLLPGMFATVRLKVPSSPSLRVPAIALIVRGDGTQVARVEKDTVRLVPITIGRDYGTSLEVLGGLQPGDQVVVNPPESMASGQPVKAIARGGVK</sequence>
<reference evidence="6" key="1">
    <citation type="submission" date="2006-03" db="EMBL/GenBank/DDBJ databases">
        <title>Complete genome sequence of Gemmatimonas aurantiaca T-27 that represents a novel phylum Gemmatimonadetes.</title>
        <authorList>
            <person name="Takasaki K."/>
            <person name="Ichikawa N."/>
            <person name="Miura H."/>
            <person name="Matsushita S."/>
            <person name="Watanabe Y."/>
            <person name="Oguchi A."/>
            <person name="Ankai A."/>
            <person name="Yashiro I."/>
            <person name="Takahashi M."/>
            <person name="Terui Y."/>
            <person name="Fukui S."/>
            <person name="Yokoyama H."/>
            <person name="Tanikawa S."/>
            <person name="Hanada S."/>
            <person name="Kamagata Y."/>
            <person name="Fujita N."/>
        </authorList>
    </citation>
    <scope>NUCLEOTIDE SEQUENCE [LARGE SCALE GENOMIC DNA]</scope>
    <source>
        <strain evidence="6">T-27 / DSM 14586 / JCM 11422 / NBRC 100505</strain>
    </source>
</reference>
<name>C1ADS1_GEMAT</name>
<evidence type="ECO:0000259" key="3">
    <source>
        <dbReference type="Pfam" id="PF25973"/>
    </source>
</evidence>
<comment type="similarity">
    <text evidence="1">Belongs to the membrane fusion protein (MFP) (TC 8.A.1) family.</text>
</comment>
<dbReference type="NCBIfam" id="TIGR01730">
    <property type="entry name" value="RND_mfp"/>
    <property type="match status" value="1"/>
</dbReference>
<dbReference type="Gene3D" id="2.40.420.20">
    <property type="match status" value="1"/>
</dbReference>
<dbReference type="SUPFAM" id="SSF111369">
    <property type="entry name" value="HlyD-like secretion proteins"/>
    <property type="match status" value="1"/>
</dbReference>
<dbReference type="FunFam" id="2.40.30.170:FF:000010">
    <property type="entry name" value="Efflux RND transporter periplasmic adaptor subunit"/>
    <property type="match status" value="1"/>
</dbReference>
<proteinExistence type="inferred from homology"/>
<organism evidence="5 6">
    <name type="scientific">Gemmatimonas aurantiaca (strain DSM 14586 / JCM 11422 / NBRC 100505 / T-27)</name>
    <dbReference type="NCBI Taxonomy" id="379066"/>
    <lineage>
        <taxon>Bacteria</taxon>
        <taxon>Pseudomonadati</taxon>
        <taxon>Gemmatimonadota</taxon>
        <taxon>Gemmatimonadia</taxon>
        <taxon>Gemmatimonadales</taxon>
        <taxon>Gemmatimonadaceae</taxon>
        <taxon>Gemmatimonas</taxon>
    </lineage>
</organism>
<dbReference type="InterPro" id="IPR006143">
    <property type="entry name" value="RND_pump_MFP"/>
</dbReference>
<dbReference type="eggNOG" id="COG0845">
    <property type="taxonomic scope" value="Bacteria"/>
</dbReference>
<dbReference type="Pfam" id="PF25973">
    <property type="entry name" value="BSH_CzcB"/>
    <property type="match status" value="1"/>
</dbReference>
<dbReference type="Pfam" id="PF25954">
    <property type="entry name" value="Beta-barrel_RND_2"/>
    <property type="match status" value="1"/>
</dbReference>
<protein>
    <submittedName>
        <fullName evidence="5">Putative cation/multidrug efflux pump</fullName>
    </submittedName>
</protein>
<feature type="domain" description="CusB-like beta-barrel" evidence="2">
    <location>
        <begin position="246"/>
        <end position="318"/>
    </location>
</feature>
<evidence type="ECO:0000313" key="5">
    <source>
        <dbReference type="EMBL" id="BAH40648.1"/>
    </source>
</evidence>
<feature type="domain" description="CzcB-like barrel-sandwich hybrid" evidence="3">
    <location>
        <begin position="95"/>
        <end position="226"/>
    </location>
</feature>
<evidence type="ECO:0000259" key="4">
    <source>
        <dbReference type="Pfam" id="PF25989"/>
    </source>
</evidence>
<keyword evidence="6" id="KW-1185">Reference proteome</keyword>
<dbReference type="KEGG" id="gau:GAU_3606"/>
<dbReference type="EMBL" id="AP009153">
    <property type="protein sequence ID" value="BAH40648.1"/>
    <property type="molecule type" value="Genomic_DNA"/>
</dbReference>
<dbReference type="Gene3D" id="2.40.50.100">
    <property type="match status" value="1"/>
</dbReference>
<gene>
    <name evidence="5" type="ordered locus">GAU_3606</name>
</gene>
<dbReference type="Proteomes" id="UP000002209">
    <property type="component" value="Chromosome"/>
</dbReference>
<dbReference type="Pfam" id="PF25989">
    <property type="entry name" value="YknX_C"/>
    <property type="match status" value="1"/>
</dbReference>
<dbReference type="PANTHER" id="PTHR30469">
    <property type="entry name" value="MULTIDRUG RESISTANCE PROTEIN MDTA"/>
    <property type="match status" value="1"/>
</dbReference>
<dbReference type="GO" id="GO:1990281">
    <property type="term" value="C:efflux pump complex"/>
    <property type="evidence" value="ECO:0007669"/>
    <property type="project" value="TreeGrafter"/>
</dbReference>
<dbReference type="AlphaFoldDB" id="C1ADS1"/>
<feature type="domain" description="YknX-like C-terminal permuted SH3-like" evidence="4">
    <location>
        <begin position="325"/>
        <end position="391"/>
    </location>
</feature>
<accession>C1ADS1</accession>
<dbReference type="STRING" id="379066.GAU_3606"/>
<dbReference type="HOGENOM" id="CLU_018816_1_4_0"/>
<dbReference type="InterPro" id="IPR058647">
    <property type="entry name" value="BSH_CzcB-like"/>
</dbReference>
<dbReference type="Gene3D" id="1.10.287.470">
    <property type="entry name" value="Helix hairpin bin"/>
    <property type="match status" value="1"/>
</dbReference>
<dbReference type="OrthoDB" id="9810430at2"/>
<evidence type="ECO:0000313" key="6">
    <source>
        <dbReference type="Proteomes" id="UP000002209"/>
    </source>
</evidence>
<evidence type="ECO:0000256" key="1">
    <source>
        <dbReference type="ARBA" id="ARBA00009477"/>
    </source>
</evidence>
<evidence type="ECO:0000259" key="2">
    <source>
        <dbReference type="Pfam" id="PF25954"/>
    </source>
</evidence>
<dbReference type="GO" id="GO:0015562">
    <property type="term" value="F:efflux transmembrane transporter activity"/>
    <property type="evidence" value="ECO:0007669"/>
    <property type="project" value="TreeGrafter"/>
</dbReference>
<dbReference type="Gene3D" id="2.40.30.170">
    <property type="match status" value="1"/>
</dbReference>
<dbReference type="InterPro" id="IPR058792">
    <property type="entry name" value="Beta-barrel_RND_2"/>
</dbReference>
<dbReference type="InterPro" id="IPR058637">
    <property type="entry name" value="YknX-like_C"/>
</dbReference>